<evidence type="ECO:0000256" key="12">
    <source>
        <dbReference type="ARBA" id="ARBA00022989"/>
    </source>
</evidence>
<protein>
    <recommendedName>
        <fullName evidence="6 19">Adenosylcobinamide-GDP ribazoletransferase</fullName>
        <ecNumber evidence="5 19">2.7.8.26</ecNumber>
    </recommendedName>
    <alternativeName>
        <fullName evidence="16 19">Cobalamin synthase</fullName>
    </alternativeName>
    <alternativeName>
        <fullName evidence="15 19">Cobalamin-5'-phosphate synthase</fullName>
    </alternativeName>
</protein>
<comment type="pathway">
    <text evidence="3 19">Cofactor biosynthesis; adenosylcobalamin biosynthesis; adenosylcobalamin from cob(II)yrinate a,c-diamide: step 7/7.</text>
</comment>
<keyword evidence="9 19" id="KW-0808">Transferase</keyword>
<dbReference type="GO" id="GO:0009236">
    <property type="term" value="P:cobalamin biosynthetic process"/>
    <property type="evidence" value="ECO:0007669"/>
    <property type="project" value="UniProtKB-UniRule"/>
</dbReference>
<feature type="transmembrane region" description="Helical" evidence="19">
    <location>
        <begin position="225"/>
        <end position="244"/>
    </location>
</feature>
<evidence type="ECO:0000256" key="9">
    <source>
        <dbReference type="ARBA" id="ARBA00022679"/>
    </source>
</evidence>
<evidence type="ECO:0000313" key="21">
    <source>
        <dbReference type="Proteomes" id="UP000219573"/>
    </source>
</evidence>
<dbReference type="RefSeq" id="WP_097017517.1">
    <property type="nucleotide sequence ID" value="NZ_OBDZ01000009.1"/>
</dbReference>
<comment type="catalytic activity">
    <reaction evidence="18 19">
        <text>alpha-ribazole 5'-phosphate + adenosylcob(III)inamide-GDP = adenosylcob(III)alamin 5'-phosphate + GMP + H(+)</text>
        <dbReference type="Rhea" id="RHEA:23560"/>
        <dbReference type="ChEBI" id="CHEBI:15378"/>
        <dbReference type="ChEBI" id="CHEBI:57918"/>
        <dbReference type="ChEBI" id="CHEBI:58115"/>
        <dbReference type="ChEBI" id="CHEBI:60487"/>
        <dbReference type="ChEBI" id="CHEBI:60493"/>
        <dbReference type="EC" id="2.7.8.26"/>
    </reaction>
</comment>
<comment type="function">
    <text evidence="14 19">Joins adenosylcobinamide-GDP and alpha-ribazole to generate adenosylcobalamin (Ado-cobalamin). Also synthesizes adenosylcobalamin 5'-phosphate from adenosylcobinamide-GDP and alpha-ribazole 5'-phosphate.</text>
</comment>
<dbReference type="PANTHER" id="PTHR34148">
    <property type="entry name" value="ADENOSYLCOBINAMIDE-GDP RIBAZOLETRANSFERASE"/>
    <property type="match status" value="1"/>
</dbReference>
<proteinExistence type="inferred from homology"/>
<dbReference type="OrthoDB" id="9794626at2"/>
<sequence length="248" mass="27767">MNSFLIAVQFISRIPVKKELDYNDKALAKSMIYYPLIGILFGGILVLIDYLASIYFGQLVTSSLLLMAMVLLTGGIHLDGLMDSCDGLLSGRKKDRILEIMRDSRVGAFGVIGLVTLFLLKFSLLVELPSNHKIAILLFFPTISRWAIVYAAFNYPYARKSGLGKVYAENLKFRDLLIVNIWTLLLGVVLFQFRGLIIFLLVRLMTIIIAKSITKKIDGLTGDNYGAINEIVEVFAILIITLVLRLKL</sequence>
<evidence type="ECO:0000256" key="3">
    <source>
        <dbReference type="ARBA" id="ARBA00004663"/>
    </source>
</evidence>
<evidence type="ECO:0000256" key="6">
    <source>
        <dbReference type="ARBA" id="ARBA00015850"/>
    </source>
</evidence>
<dbReference type="NCBIfam" id="TIGR00317">
    <property type="entry name" value="cobS"/>
    <property type="match status" value="1"/>
</dbReference>
<keyword evidence="21" id="KW-1185">Reference proteome</keyword>
<keyword evidence="12 19" id="KW-1133">Transmembrane helix</keyword>
<evidence type="ECO:0000256" key="16">
    <source>
        <dbReference type="ARBA" id="ARBA00032853"/>
    </source>
</evidence>
<keyword evidence="8 19" id="KW-0169">Cobalamin biosynthesis</keyword>
<gene>
    <name evidence="19" type="primary">cobS</name>
    <name evidence="20" type="ORF">SAMN06265827_10972</name>
</gene>
<evidence type="ECO:0000313" key="20">
    <source>
        <dbReference type="EMBL" id="SNY25355.1"/>
    </source>
</evidence>
<evidence type="ECO:0000256" key="2">
    <source>
        <dbReference type="ARBA" id="ARBA00004651"/>
    </source>
</evidence>
<keyword evidence="11 19" id="KW-0460">Magnesium</keyword>
<keyword evidence="7 19" id="KW-1003">Cell membrane</keyword>
<evidence type="ECO:0000256" key="11">
    <source>
        <dbReference type="ARBA" id="ARBA00022842"/>
    </source>
</evidence>
<evidence type="ECO:0000256" key="10">
    <source>
        <dbReference type="ARBA" id="ARBA00022692"/>
    </source>
</evidence>
<feature type="transmembrane region" description="Helical" evidence="19">
    <location>
        <begin position="32"/>
        <end position="52"/>
    </location>
</feature>
<keyword evidence="10 19" id="KW-0812">Transmembrane</keyword>
<dbReference type="PANTHER" id="PTHR34148:SF1">
    <property type="entry name" value="ADENOSYLCOBINAMIDE-GDP RIBAZOLETRANSFERASE"/>
    <property type="match status" value="1"/>
</dbReference>
<dbReference type="HAMAP" id="MF_00719">
    <property type="entry name" value="CobS"/>
    <property type="match status" value="1"/>
</dbReference>
<accession>A0A285GPE5</accession>
<dbReference type="UniPathway" id="UPA00148">
    <property type="reaction ID" value="UER00238"/>
</dbReference>
<dbReference type="EMBL" id="OBDZ01000009">
    <property type="protein sequence ID" value="SNY25355.1"/>
    <property type="molecule type" value="Genomic_DNA"/>
</dbReference>
<evidence type="ECO:0000256" key="19">
    <source>
        <dbReference type="HAMAP-Rule" id="MF_00719"/>
    </source>
</evidence>
<dbReference type="InterPro" id="IPR003805">
    <property type="entry name" value="CobS"/>
</dbReference>
<comment type="similarity">
    <text evidence="4 19">Belongs to the CobS family.</text>
</comment>
<evidence type="ECO:0000256" key="1">
    <source>
        <dbReference type="ARBA" id="ARBA00001946"/>
    </source>
</evidence>
<organism evidence="20 21">
    <name type="scientific">Orenia metallireducens</name>
    <dbReference type="NCBI Taxonomy" id="1413210"/>
    <lineage>
        <taxon>Bacteria</taxon>
        <taxon>Bacillati</taxon>
        <taxon>Bacillota</taxon>
        <taxon>Clostridia</taxon>
        <taxon>Halanaerobiales</taxon>
        <taxon>Halobacteroidaceae</taxon>
        <taxon>Orenia</taxon>
    </lineage>
</organism>
<dbReference type="GO" id="GO:0005886">
    <property type="term" value="C:plasma membrane"/>
    <property type="evidence" value="ECO:0007669"/>
    <property type="project" value="UniProtKB-SubCell"/>
</dbReference>
<dbReference type="GO" id="GO:0008818">
    <property type="term" value="F:cobalamin 5'-phosphate synthase activity"/>
    <property type="evidence" value="ECO:0007669"/>
    <property type="project" value="UniProtKB-UniRule"/>
</dbReference>
<dbReference type="GO" id="GO:0051073">
    <property type="term" value="F:adenosylcobinamide-GDP ribazoletransferase activity"/>
    <property type="evidence" value="ECO:0007669"/>
    <property type="project" value="UniProtKB-UniRule"/>
</dbReference>
<evidence type="ECO:0000256" key="8">
    <source>
        <dbReference type="ARBA" id="ARBA00022573"/>
    </source>
</evidence>
<feature type="transmembrane region" description="Helical" evidence="19">
    <location>
        <begin position="64"/>
        <end position="85"/>
    </location>
</feature>
<comment type="cofactor">
    <cofactor evidence="1 19">
        <name>Mg(2+)</name>
        <dbReference type="ChEBI" id="CHEBI:18420"/>
    </cofactor>
</comment>
<evidence type="ECO:0000256" key="4">
    <source>
        <dbReference type="ARBA" id="ARBA00010561"/>
    </source>
</evidence>
<dbReference type="AlphaFoldDB" id="A0A285GPE5"/>
<evidence type="ECO:0000256" key="17">
    <source>
        <dbReference type="ARBA" id="ARBA00048623"/>
    </source>
</evidence>
<dbReference type="EC" id="2.7.8.26" evidence="5 19"/>
<comment type="subcellular location">
    <subcellularLocation>
        <location evidence="2 19">Cell membrane</location>
        <topology evidence="2 19">Multi-pass membrane protein</topology>
    </subcellularLocation>
</comment>
<name>A0A285GPE5_9FIRM</name>
<evidence type="ECO:0000256" key="7">
    <source>
        <dbReference type="ARBA" id="ARBA00022475"/>
    </source>
</evidence>
<feature type="transmembrane region" description="Helical" evidence="19">
    <location>
        <begin position="106"/>
        <end position="128"/>
    </location>
</feature>
<evidence type="ECO:0000256" key="13">
    <source>
        <dbReference type="ARBA" id="ARBA00023136"/>
    </source>
</evidence>
<evidence type="ECO:0000256" key="18">
    <source>
        <dbReference type="ARBA" id="ARBA00049504"/>
    </source>
</evidence>
<feature type="transmembrane region" description="Helical" evidence="19">
    <location>
        <begin position="176"/>
        <end position="205"/>
    </location>
</feature>
<evidence type="ECO:0000256" key="5">
    <source>
        <dbReference type="ARBA" id="ARBA00013200"/>
    </source>
</evidence>
<dbReference type="Pfam" id="PF02654">
    <property type="entry name" value="CobS"/>
    <property type="match status" value="1"/>
</dbReference>
<evidence type="ECO:0000256" key="14">
    <source>
        <dbReference type="ARBA" id="ARBA00025228"/>
    </source>
</evidence>
<comment type="catalytic activity">
    <reaction evidence="17 19">
        <text>alpha-ribazole + adenosylcob(III)inamide-GDP = adenosylcob(III)alamin + GMP + H(+)</text>
        <dbReference type="Rhea" id="RHEA:16049"/>
        <dbReference type="ChEBI" id="CHEBI:10329"/>
        <dbReference type="ChEBI" id="CHEBI:15378"/>
        <dbReference type="ChEBI" id="CHEBI:18408"/>
        <dbReference type="ChEBI" id="CHEBI:58115"/>
        <dbReference type="ChEBI" id="CHEBI:60487"/>
        <dbReference type="EC" id="2.7.8.26"/>
    </reaction>
</comment>
<feature type="transmembrane region" description="Helical" evidence="19">
    <location>
        <begin position="134"/>
        <end position="155"/>
    </location>
</feature>
<dbReference type="Proteomes" id="UP000219573">
    <property type="component" value="Unassembled WGS sequence"/>
</dbReference>
<reference evidence="21" key="1">
    <citation type="submission" date="2017-09" db="EMBL/GenBank/DDBJ databases">
        <authorList>
            <person name="Varghese N."/>
            <person name="Submissions S."/>
        </authorList>
    </citation>
    <scope>NUCLEOTIDE SEQUENCE [LARGE SCALE GENOMIC DNA]</scope>
    <source>
        <strain evidence="21">MSL47</strain>
    </source>
</reference>
<evidence type="ECO:0000256" key="15">
    <source>
        <dbReference type="ARBA" id="ARBA00032605"/>
    </source>
</evidence>
<keyword evidence="13 19" id="KW-0472">Membrane</keyword>